<organism evidence="2 3">
    <name type="scientific">Parasitella parasitica</name>
    <dbReference type="NCBI Taxonomy" id="35722"/>
    <lineage>
        <taxon>Eukaryota</taxon>
        <taxon>Fungi</taxon>
        <taxon>Fungi incertae sedis</taxon>
        <taxon>Mucoromycota</taxon>
        <taxon>Mucoromycotina</taxon>
        <taxon>Mucoromycetes</taxon>
        <taxon>Mucorales</taxon>
        <taxon>Mucorineae</taxon>
        <taxon>Mucoraceae</taxon>
        <taxon>Parasitella</taxon>
    </lineage>
</organism>
<name>A0A0B7NGA7_9FUNG</name>
<keyword evidence="3" id="KW-1185">Reference proteome</keyword>
<evidence type="ECO:0000256" key="1">
    <source>
        <dbReference type="SAM" id="SignalP"/>
    </source>
</evidence>
<dbReference type="EMBL" id="LN730770">
    <property type="protein sequence ID" value="CEP13941.1"/>
    <property type="molecule type" value="Genomic_DNA"/>
</dbReference>
<sequence>SSVPVPLGLLALCLKALGSFFNKLNGPLSFILTWRIKLIDFLHDIIASLDPFDVVWPVVALNPRENCAGQIIGLLPPNAVLPAAALLDDINWDIEVLDLLRASMPTAMGNFRRMNAVICKDPLCEGVLLRMA</sequence>
<keyword evidence="1" id="KW-0732">Signal</keyword>
<reference evidence="2 3" key="1">
    <citation type="submission" date="2014-09" db="EMBL/GenBank/DDBJ databases">
        <authorList>
            <person name="Ellenberger Sabrina"/>
        </authorList>
    </citation>
    <scope>NUCLEOTIDE SEQUENCE [LARGE SCALE GENOMIC DNA]</scope>
    <source>
        <strain evidence="2 3">CBS 412.66</strain>
    </source>
</reference>
<proteinExistence type="predicted"/>
<feature type="non-terminal residue" evidence="2">
    <location>
        <position position="1"/>
    </location>
</feature>
<feature type="signal peptide" evidence="1">
    <location>
        <begin position="1"/>
        <end position="18"/>
    </location>
</feature>
<protein>
    <submittedName>
        <fullName evidence="2">Uncharacterized protein</fullName>
    </submittedName>
</protein>
<feature type="chain" id="PRO_5002121351" evidence="1">
    <location>
        <begin position="19"/>
        <end position="132"/>
    </location>
</feature>
<evidence type="ECO:0000313" key="2">
    <source>
        <dbReference type="EMBL" id="CEP13941.1"/>
    </source>
</evidence>
<gene>
    <name evidence="2" type="primary">PARPA_08088.1 scaffold 31862</name>
</gene>
<evidence type="ECO:0000313" key="3">
    <source>
        <dbReference type="Proteomes" id="UP000054107"/>
    </source>
</evidence>
<dbReference type="AlphaFoldDB" id="A0A0B7NGA7"/>
<dbReference type="Proteomes" id="UP000054107">
    <property type="component" value="Unassembled WGS sequence"/>
</dbReference>
<accession>A0A0B7NGA7</accession>